<sequence length="171" mass="20114">MGTRIKELEDEVLTLRARNRELENGKQQKGEREGNDASEEVKQVARESRVSGILEKCMEELKTYVTKPLMVPEVRQDRLPRAAVTVDVLKVLSEHLEEQYNTTLDIAPEARQCSEDLRERFYYLAYHALQAEHNQMNLKISNLKKMLKKAPKDVKKELKDLLRLRKRRKRL</sequence>
<protein>
    <submittedName>
        <fullName evidence="2">Uncharacterized protein</fullName>
    </submittedName>
</protein>
<evidence type="ECO:0000313" key="3">
    <source>
        <dbReference type="Proteomes" id="UP001249851"/>
    </source>
</evidence>
<dbReference type="EMBL" id="JARQWQ010000194">
    <property type="protein sequence ID" value="KAK2547297.1"/>
    <property type="molecule type" value="Genomic_DNA"/>
</dbReference>
<evidence type="ECO:0000313" key="2">
    <source>
        <dbReference type="EMBL" id="KAK2547297.1"/>
    </source>
</evidence>
<reference evidence="2" key="2">
    <citation type="journal article" date="2023" name="Science">
        <title>Genomic signatures of disease resistance in endangered staghorn corals.</title>
        <authorList>
            <person name="Vollmer S.V."/>
            <person name="Selwyn J.D."/>
            <person name="Despard B.A."/>
            <person name="Roesel C.L."/>
        </authorList>
    </citation>
    <scope>NUCLEOTIDE SEQUENCE</scope>
    <source>
        <strain evidence="2">K2</strain>
    </source>
</reference>
<dbReference type="AlphaFoldDB" id="A0AAD9PQR0"/>
<reference evidence="2" key="1">
    <citation type="journal article" date="2023" name="G3 (Bethesda)">
        <title>Whole genome assembly and annotation of the endangered Caribbean coral Acropora cervicornis.</title>
        <authorList>
            <person name="Selwyn J.D."/>
            <person name="Vollmer S.V."/>
        </authorList>
    </citation>
    <scope>NUCLEOTIDE SEQUENCE</scope>
    <source>
        <strain evidence="2">K2</strain>
    </source>
</reference>
<evidence type="ECO:0000256" key="1">
    <source>
        <dbReference type="SAM" id="MobiDB-lite"/>
    </source>
</evidence>
<keyword evidence="3" id="KW-1185">Reference proteome</keyword>
<accession>A0AAD9PQR0</accession>
<gene>
    <name evidence="2" type="ORF">P5673_032825</name>
</gene>
<name>A0AAD9PQR0_ACRCE</name>
<comment type="caution">
    <text evidence="2">The sequence shown here is derived from an EMBL/GenBank/DDBJ whole genome shotgun (WGS) entry which is preliminary data.</text>
</comment>
<feature type="non-terminal residue" evidence="2">
    <location>
        <position position="1"/>
    </location>
</feature>
<feature type="region of interest" description="Disordered" evidence="1">
    <location>
        <begin position="18"/>
        <end position="43"/>
    </location>
</feature>
<organism evidence="2 3">
    <name type="scientific">Acropora cervicornis</name>
    <name type="common">Staghorn coral</name>
    <dbReference type="NCBI Taxonomy" id="6130"/>
    <lineage>
        <taxon>Eukaryota</taxon>
        <taxon>Metazoa</taxon>
        <taxon>Cnidaria</taxon>
        <taxon>Anthozoa</taxon>
        <taxon>Hexacorallia</taxon>
        <taxon>Scleractinia</taxon>
        <taxon>Astrocoeniina</taxon>
        <taxon>Acroporidae</taxon>
        <taxon>Acropora</taxon>
    </lineage>
</organism>
<proteinExistence type="predicted"/>
<dbReference type="Proteomes" id="UP001249851">
    <property type="component" value="Unassembled WGS sequence"/>
</dbReference>